<dbReference type="InterPro" id="IPR052016">
    <property type="entry name" value="Bact_Sigma-Reg"/>
</dbReference>
<accession>A0A1H9C7V8</accession>
<proteinExistence type="predicted"/>
<dbReference type="SMART" id="SM00331">
    <property type="entry name" value="PP2C_SIG"/>
    <property type="match status" value="1"/>
</dbReference>
<dbReference type="SUPFAM" id="SSF81606">
    <property type="entry name" value="PP2C-like"/>
    <property type="match status" value="1"/>
</dbReference>
<dbReference type="PANTHER" id="PTHR43156">
    <property type="entry name" value="STAGE II SPORULATION PROTEIN E-RELATED"/>
    <property type="match status" value="1"/>
</dbReference>
<feature type="domain" description="PPM-type phosphatase" evidence="4">
    <location>
        <begin position="466"/>
        <end position="697"/>
    </location>
</feature>
<keyword evidence="3" id="KW-0812">Transmembrane</keyword>
<dbReference type="Proteomes" id="UP000182360">
    <property type="component" value="Unassembled WGS sequence"/>
</dbReference>
<reference evidence="5 6" key="1">
    <citation type="submission" date="2016-10" db="EMBL/GenBank/DDBJ databases">
        <authorList>
            <person name="de Groot N.N."/>
        </authorList>
    </citation>
    <scope>NUCLEOTIDE SEQUENCE [LARGE SCALE GENOMIC DNA]</scope>
    <source>
        <strain evidence="5 6">B25</strain>
    </source>
</reference>
<name>A0A1H9C7V8_9SPIR</name>
<organism evidence="5 6">
    <name type="scientific">Treponema bryantii</name>
    <dbReference type="NCBI Taxonomy" id="163"/>
    <lineage>
        <taxon>Bacteria</taxon>
        <taxon>Pseudomonadati</taxon>
        <taxon>Spirochaetota</taxon>
        <taxon>Spirochaetia</taxon>
        <taxon>Spirochaetales</taxon>
        <taxon>Treponemataceae</taxon>
        <taxon>Treponema</taxon>
    </lineage>
</organism>
<protein>
    <submittedName>
        <fullName evidence="5">Serine phosphatase RsbU, regulator of sigma subunit</fullName>
    </submittedName>
</protein>
<keyword evidence="1" id="KW-0378">Hydrolase</keyword>
<keyword evidence="3" id="KW-0472">Membrane</keyword>
<feature type="transmembrane region" description="Helical" evidence="3">
    <location>
        <begin position="383"/>
        <end position="402"/>
    </location>
</feature>
<evidence type="ECO:0000313" key="6">
    <source>
        <dbReference type="Proteomes" id="UP000182360"/>
    </source>
</evidence>
<feature type="transmembrane region" description="Helical" evidence="3">
    <location>
        <begin position="323"/>
        <end position="342"/>
    </location>
</feature>
<feature type="coiled-coil region" evidence="2">
    <location>
        <begin position="409"/>
        <end position="436"/>
    </location>
</feature>
<keyword evidence="6" id="KW-1185">Reference proteome</keyword>
<dbReference type="PANTHER" id="PTHR43156:SF2">
    <property type="entry name" value="STAGE II SPORULATION PROTEIN E"/>
    <property type="match status" value="1"/>
</dbReference>
<sequence length="698" mass="79866">MKNCSLLRFKPQLFLLVFCFLFLFSSCKGKSEPPRIYLDDAFYWALSDVDSTIDDAINLDYKHLDNMGYKNLMDLVGRDGEFIWLKADFELIPELKNDDLSMVIPYLHFADELYLNGLYIDDYGVMEGGLSNPMIQEAGYVANLFDFPELYLKQDGINTIYIKVFCLGHATITDGVFIGLRQDGWRTSDNMTFWRSRFYMFFEGMMILCGVFFFMLYFMFDKNVSYRRFGILNFLTALFFSIFFITDIPWAGFHGGIPFLIYVKFVKSICFFAIEFVLSMFICSFIEYKLSKFGTAIQYLSFLISTTMVLLSPDYVWLFSKTLVMIPISCFGLLCSIAYTIISLKNPKVQTKALFVLIAMGVLFSIMGVDIIIKGAFRNIKMPFISIFGLTAVIIVFFVYFCRDYSKIARRLEYLNKGLEDEIKLQTEKLTSANKSLQHDREISLKDMKMAAIVQKKFFHAPEHSLKNWDFAVRYEPLSIVSGDLFNFYHEEDLLNGISLFDASGHGVAASLVTMLAENIIQQTYCETLESGERVADALKLINERFIEAKGEIENYLTGILLSTKENSDGSCTMVMSNAGHPYPLYYNAKEKVVEELLPSADMPYTGPVGLSGLGVEFSEMEFTMQSGDILFLFTDGITEMLNDKKLDFGIDPIKAIIEKYNSESAEQIISRIMDRMEEFIADTPRVDDVSVIILKRA</sequence>
<dbReference type="AlphaFoldDB" id="A0A1H9C7V8"/>
<evidence type="ECO:0000259" key="4">
    <source>
        <dbReference type="SMART" id="SM00331"/>
    </source>
</evidence>
<dbReference type="Pfam" id="PF07228">
    <property type="entry name" value="SpoIIE"/>
    <property type="match status" value="1"/>
</dbReference>
<dbReference type="GO" id="GO:0016791">
    <property type="term" value="F:phosphatase activity"/>
    <property type="evidence" value="ECO:0007669"/>
    <property type="project" value="TreeGrafter"/>
</dbReference>
<keyword evidence="2" id="KW-0175">Coiled coil</keyword>
<keyword evidence="3" id="KW-1133">Transmembrane helix</keyword>
<evidence type="ECO:0000256" key="3">
    <source>
        <dbReference type="SAM" id="Phobius"/>
    </source>
</evidence>
<gene>
    <name evidence="5" type="ORF">SAMN04487977_10280</name>
</gene>
<dbReference type="InterPro" id="IPR001932">
    <property type="entry name" value="PPM-type_phosphatase-like_dom"/>
</dbReference>
<dbReference type="RefSeq" id="WP_074641047.1">
    <property type="nucleotide sequence ID" value="NZ_FOFU01000002.1"/>
</dbReference>
<feature type="transmembrane region" description="Helical" evidence="3">
    <location>
        <begin position="293"/>
        <end position="311"/>
    </location>
</feature>
<feature type="transmembrane region" description="Helical" evidence="3">
    <location>
        <begin position="232"/>
        <end position="253"/>
    </location>
</feature>
<dbReference type="Gene3D" id="3.60.40.10">
    <property type="entry name" value="PPM-type phosphatase domain"/>
    <property type="match status" value="1"/>
</dbReference>
<dbReference type="PROSITE" id="PS51257">
    <property type="entry name" value="PROKAR_LIPOPROTEIN"/>
    <property type="match status" value="1"/>
</dbReference>
<feature type="transmembrane region" description="Helical" evidence="3">
    <location>
        <begin position="198"/>
        <end position="220"/>
    </location>
</feature>
<evidence type="ECO:0000256" key="2">
    <source>
        <dbReference type="SAM" id="Coils"/>
    </source>
</evidence>
<feature type="transmembrane region" description="Helical" evidence="3">
    <location>
        <begin position="265"/>
        <end position="286"/>
    </location>
</feature>
<evidence type="ECO:0000313" key="5">
    <source>
        <dbReference type="EMBL" id="SEP97355.1"/>
    </source>
</evidence>
<dbReference type="InterPro" id="IPR036457">
    <property type="entry name" value="PPM-type-like_dom_sf"/>
</dbReference>
<dbReference type="OrthoDB" id="353740at2"/>
<evidence type="ECO:0000256" key="1">
    <source>
        <dbReference type="ARBA" id="ARBA00022801"/>
    </source>
</evidence>
<feature type="transmembrane region" description="Helical" evidence="3">
    <location>
        <begin position="354"/>
        <end position="377"/>
    </location>
</feature>
<dbReference type="EMBL" id="FOFU01000002">
    <property type="protein sequence ID" value="SEP97355.1"/>
    <property type="molecule type" value="Genomic_DNA"/>
</dbReference>